<dbReference type="PANTHER" id="PTHR24148">
    <property type="entry name" value="ANKYRIN REPEAT DOMAIN-CONTAINING PROTEIN 39 HOMOLOG-RELATED"/>
    <property type="match status" value="1"/>
</dbReference>
<proteinExistence type="predicted"/>
<name>A0AA40E2B6_9PEZI</name>
<dbReference type="Pfam" id="PF06985">
    <property type="entry name" value="HET"/>
    <property type="match status" value="1"/>
</dbReference>
<evidence type="ECO:0000259" key="1">
    <source>
        <dbReference type="Pfam" id="PF06985"/>
    </source>
</evidence>
<keyword evidence="3" id="KW-1185">Reference proteome</keyword>
<sequence length="257" mass="29349">MDYVYLPLTSPRCTRVIRLQGAPDPSNPIIFKLVEISLANIQCEPYDALSYTWGGQPLDRLVSCGSKALSITANAEAALRRLRWKKKARHVWVDAICINQASVAERNVQVTNMGDIYRRAERVLIWLGEATPNAEMAFRIMRDFWRMVKPISTRRGVRSRIAKAKKDDGPWEPDGFDGMKSKLLSKLTRDQRAQLIRGVVDIQSRPYWERVWTLQEVGLCRHADSCLVFCGALEPVSLWFLESIPRAFQTMELPGID</sequence>
<gene>
    <name evidence="2" type="ORF">B0H67DRAFT_530033</name>
</gene>
<comment type="caution">
    <text evidence="2">The sequence shown here is derived from an EMBL/GenBank/DDBJ whole genome shotgun (WGS) entry which is preliminary data.</text>
</comment>
<dbReference type="AlphaFoldDB" id="A0AA40E2B6"/>
<accession>A0AA40E2B6</accession>
<feature type="domain" description="Heterokaryon incompatibility" evidence="1">
    <location>
        <begin position="46"/>
        <end position="216"/>
    </location>
</feature>
<organism evidence="2 3">
    <name type="scientific">Lasiosphaeris hirsuta</name>
    <dbReference type="NCBI Taxonomy" id="260670"/>
    <lineage>
        <taxon>Eukaryota</taxon>
        <taxon>Fungi</taxon>
        <taxon>Dikarya</taxon>
        <taxon>Ascomycota</taxon>
        <taxon>Pezizomycotina</taxon>
        <taxon>Sordariomycetes</taxon>
        <taxon>Sordariomycetidae</taxon>
        <taxon>Sordariales</taxon>
        <taxon>Lasiosphaeriaceae</taxon>
        <taxon>Lasiosphaeris</taxon>
    </lineage>
</organism>
<feature type="non-terminal residue" evidence="2">
    <location>
        <position position="1"/>
    </location>
</feature>
<evidence type="ECO:0000313" key="3">
    <source>
        <dbReference type="Proteomes" id="UP001172102"/>
    </source>
</evidence>
<protein>
    <submittedName>
        <fullName evidence="2">Heterokaryon incompatibility protein-domain-containing protein</fullName>
    </submittedName>
</protein>
<dbReference type="PANTHER" id="PTHR24148:SF73">
    <property type="entry name" value="HET DOMAIN PROTEIN (AFU_ORTHOLOGUE AFUA_8G01020)"/>
    <property type="match status" value="1"/>
</dbReference>
<dbReference type="InterPro" id="IPR010730">
    <property type="entry name" value="HET"/>
</dbReference>
<dbReference type="Proteomes" id="UP001172102">
    <property type="component" value="Unassembled WGS sequence"/>
</dbReference>
<reference evidence="2" key="1">
    <citation type="submission" date="2023-06" db="EMBL/GenBank/DDBJ databases">
        <title>Genome-scale phylogeny and comparative genomics of the fungal order Sordariales.</title>
        <authorList>
            <consortium name="Lawrence Berkeley National Laboratory"/>
            <person name="Hensen N."/>
            <person name="Bonometti L."/>
            <person name="Westerberg I."/>
            <person name="Brannstrom I.O."/>
            <person name="Guillou S."/>
            <person name="Cros-Aarteil S."/>
            <person name="Calhoun S."/>
            <person name="Haridas S."/>
            <person name="Kuo A."/>
            <person name="Mondo S."/>
            <person name="Pangilinan J."/>
            <person name="Riley R."/>
            <person name="Labutti K."/>
            <person name="Andreopoulos B."/>
            <person name="Lipzen A."/>
            <person name="Chen C."/>
            <person name="Yanf M."/>
            <person name="Daum C."/>
            <person name="Ng V."/>
            <person name="Clum A."/>
            <person name="Steindorff A."/>
            <person name="Ohm R."/>
            <person name="Martin F."/>
            <person name="Silar P."/>
            <person name="Natvig D."/>
            <person name="Lalanne C."/>
            <person name="Gautier V."/>
            <person name="Ament-Velasquez S.L."/>
            <person name="Kruys A."/>
            <person name="Hutchinson M.I."/>
            <person name="Powell A.J."/>
            <person name="Barry K."/>
            <person name="Miller A.N."/>
            <person name="Grigoriev I.V."/>
            <person name="Debuchy R."/>
            <person name="Gladieux P."/>
            <person name="Thoren M.H."/>
            <person name="Johannesson H."/>
        </authorList>
    </citation>
    <scope>NUCLEOTIDE SEQUENCE</scope>
    <source>
        <strain evidence="2">SMH4607-1</strain>
    </source>
</reference>
<dbReference type="EMBL" id="JAUKUA010000002">
    <property type="protein sequence ID" value="KAK0724400.1"/>
    <property type="molecule type" value="Genomic_DNA"/>
</dbReference>
<dbReference type="InterPro" id="IPR052895">
    <property type="entry name" value="HetReg/Transcr_Mod"/>
</dbReference>
<evidence type="ECO:0000313" key="2">
    <source>
        <dbReference type="EMBL" id="KAK0724400.1"/>
    </source>
</evidence>